<dbReference type="Proteomes" id="UP000051861">
    <property type="component" value="Unassembled WGS sequence"/>
</dbReference>
<evidence type="ECO:0000313" key="2">
    <source>
        <dbReference type="Proteomes" id="UP000051861"/>
    </source>
</evidence>
<protein>
    <recommendedName>
        <fullName evidence="3">Glycosyl hydrolase</fullName>
    </recommendedName>
</protein>
<dbReference type="AlphaFoldDB" id="A0A0S7XQ00"/>
<dbReference type="InterPro" id="IPR015943">
    <property type="entry name" value="WD40/YVTN_repeat-like_dom_sf"/>
</dbReference>
<organism evidence="1 2">
    <name type="scientific">candidate division WOR-1 bacterium DG_54_3</name>
    <dbReference type="NCBI Taxonomy" id="1703775"/>
    <lineage>
        <taxon>Bacteria</taxon>
        <taxon>Bacillati</taxon>
        <taxon>Saganbacteria</taxon>
    </lineage>
</organism>
<evidence type="ECO:0000313" key="1">
    <source>
        <dbReference type="EMBL" id="KPJ64121.1"/>
    </source>
</evidence>
<evidence type="ECO:0008006" key="3">
    <source>
        <dbReference type="Google" id="ProtNLM"/>
    </source>
</evidence>
<feature type="non-terminal residue" evidence="1">
    <location>
        <position position="1"/>
    </location>
</feature>
<accession>A0A0S7XQ00</accession>
<reference evidence="1 2" key="1">
    <citation type="journal article" date="2015" name="Microbiome">
        <title>Genomic resolution of linkages in carbon, nitrogen, and sulfur cycling among widespread estuary sediment bacteria.</title>
        <authorList>
            <person name="Baker B.J."/>
            <person name="Lazar C.S."/>
            <person name="Teske A.P."/>
            <person name="Dick G.J."/>
        </authorList>
    </citation>
    <scope>NUCLEOTIDE SEQUENCE [LARGE SCALE GENOMIC DNA]</scope>
    <source>
        <strain evidence="1">DG_54_3</strain>
    </source>
</reference>
<proteinExistence type="predicted"/>
<name>A0A0S7XQ00_UNCSA</name>
<comment type="caution">
    <text evidence="1">The sequence shown here is derived from an EMBL/GenBank/DDBJ whole genome shotgun (WGS) entry which is preliminary data.</text>
</comment>
<dbReference type="Gene3D" id="2.130.10.10">
    <property type="entry name" value="YVTN repeat-like/Quinoprotein amine dehydrogenase"/>
    <property type="match status" value="1"/>
</dbReference>
<sequence>LLYAATDKGVFRSADGAETWQEWNEGLTNTNVKALAVDPLRPHILYAGIWGAGVFVWKSQ</sequence>
<dbReference type="EMBL" id="LIZX01000198">
    <property type="protein sequence ID" value="KPJ64121.1"/>
    <property type="molecule type" value="Genomic_DNA"/>
</dbReference>
<gene>
    <name evidence="1" type="ORF">AMJ44_13360</name>
</gene>
<dbReference type="SUPFAM" id="SSF110296">
    <property type="entry name" value="Oligoxyloglucan reducing end-specific cellobiohydrolase"/>
    <property type="match status" value="1"/>
</dbReference>